<feature type="transmembrane region" description="Helical" evidence="8">
    <location>
        <begin position="405"/>
        <end position="422"/>
    </location>
</feature>
<dbReference type="GO" id="GO:0044874">
    <property type="term" value="P:lipoprotein localization to outer membrane"/>
    <property type="evidence" value="ECO:0007669"/>
    <property type="project" value="TreeGrafter"/>
</dbReference>
<evidence type="ECO:0000259" key="10">
    <source>
        <dbReference type="Pfam" id="PF12704"/>
    </source>
</evidence>
<comment type="subcellular location">
    <subcellularLocation>
        <location evidence="1">Cell membrane</location>
        <topology evidence="1">Multi-pass membrane protein</topology>
    </subcellularLocation>
</comment>
<evidence type="ECO:0000256" key="6">
    <source>
        <dbReference type="ARBA" id="ARBA00022989"/>
    </source>
</evidence>
<feature type="transmembrane region" description="Helical" evidence="8">
    <location>
        <begin position="296"/>
        <end position="320"/>
    </location>
</feature>
<name>B2IDI8_BEII9</name>
<dbReference type="Pfam" id="PF02687">
    <property type="entry name" value="FtsX"/>
    <property type="match status" value="1"/>
</dbReference>
<dbReference type="STRING" id="395963.Bind_1796"/>
<keyword evidence="12" id="KW-1185">Reference proteome</keyword>
<dbReference type="InterPro" id="IPR025857">
    <property type="entry name" value="MacB_PCD"/>
</dbReference>
<dbReference type="NCBIfam" id="TIGR02212">
    <property type="entry name" value="lolCE"/>
    <property type="match status" value="1"/>
</dbReference>
<dbReference type="AlphaFoldDB" id="B2IDI8"/>
<evidence type="ECO:0000256" key="2">
    <source>
        <dbReference type="ARBA" id="ARBA00005236"/>
    </source>
</evidence>
<dbReference type="PANTHER" id="PTHR30489">
    <property type="entry name" value="LIPOPROTEIN-RELEASING SYSTEM TRANSMEMBRANE PROTEIN LOLE"/>
    <property type="match status" value="1"/>
</dbReference>
<evidence type="ECO:0000256" key="5">
    <source>
        <dbReference type="ARBA" id="ARBA00022692"/>
    </source>
</evidence>
<sequence>MTQTRQESPRQEQENVYREGTAGATRPFAPFEWMIALRYLRARRSQGFVSVIAGFSFLGITLGVATLIVVMSVMNGFHKELLDKIVGINGHIFLQATESPLTDYESVVHQIDGLPGIELALPLVEAPAAASTTNMAFALVRGIREVDLKRLPGIAGHVTLGTLDGFDKAGGVVIGQRLAENLGLGLGDKIKLLTANGTQTPFGVTPRSKVYTVTGIFQIGMAEFDNLFVYLPLPEAQAFFNKEGEASVIEIFLTDPDRIDAARHVLQDHITRPMIMTDWRERNRTFFDALNVERNVMFIILTLIVLVAALNIISGLIMLVKDKGRDIAILRTMGVTRGGVMRIFLITGASIGIVGTFAGFLLGLLVASNVEAIRQMLNRLLDANLFPAEIYFLSRLPSVVDPGDVFSVVALTLVLSVLATLYPSWRAARLDPVEALRYE</sequence>
<accession>B2IDI8</accession>
<evidence type="ECO:0000256" key="1">
    <source>
        <dbReference type="ARBA" id="ARBA00004651"/>
    </source>
</evidence>
<dbReference type="GO" id="GO:0042953">
    <property type="term" value="P:lipoprotein transport"/>
    <property type="evidence" value="ECO:0007669"/>
    <property type="project" value="InterPro"/>
</dbReference>
<dbReference type="EMBL" id="CP001016">
    <property type="protein sequence ID" value="ACB95424.1"/>
    <property type="molecule type" value="Genomic_DNA"/>
</dbReference>
<evidence type="ECO:0000259" key="9">
    <source>
        <dbReference type="Pfam" id="PF02687"/>
    </source>
</evidence>
<evidence type="ECO:0000313" key="11">
    <source>
        <dbReference type="EMBL" id="ACB95424.1"/>
    </source>
</evidence>
<reference evidence="11 12" key="2">
    <citation type="journal article" date="2010" name="J. Bacteriol.">
        <title>Complete genome sequence of Beijerinckia indica subsp. indica.</title>
        <authorList>
            <person name="Tamas I."/>
            <person name="Dedysh S.N."/>
            <person name="Liesack W."/>
            <person name="Stott M.B."/>
            <person name="Alam M."/>
            <person name="Murrell J.C."/>
            <person name="Dunfield P.F."/>
        </authorList>
    </citation>
    <scope>NUCLEOTIDE SEQUENCE [LARGE SCALE GENOMIC DNA]</scope>
    <source>
        <strain evidence="12">ATCC 9039 / DSM 1715 / NCIMB 8712</strain>
    </source>
</reference>
<organism evidence="11 12">
    <name type="scientific">Beijerinckia indica subsp. indica (strain ATCC 9039 / DSM 1715 / NCIMB 8712)</name>
    <dbReference type="NCBI Taxonomy" id="395963"/>
    <lineage>
        <taxon>Bacteria</taxon>
        <taxon>Pseudomonadati</taxon>
        <taxon>Pseudomonadota</taxon>
        <taxon>Alphaproteobacteria</taxon>
        <taxon>Hyphomicrobiales</taxon>
        <taxon>Beijerinckiaceae</taxon>
        <taxon>Beijerinckia</taxon>
    </lineage>
</organism>
<proteinExistence type="inferred from homology"/>
<keyword evidence="11" id="KW-0449">Lipoprotein</keyword>
<evidence type="ECO:0000313" key="12">
    <source>
        <dbReference type="Proteomes" id="UP000001695"/>
    </source>
</evidence>
<dbReference type="Pfam" id="PF12704">
    <property type="entry name" value="MacB_PCD"/>
    <property type="match status" value="1"/>
</dbReference>
<dbReference type="PANTHER" id="PTHR30489:SF0">
    <property type="entry name" value="LIPOPROTEIN-RELEASING SYSTEM TRANSMEMBRANE PROTEIN LOLE"/>
    <property type="match status" value="1"/>
</dbReference>
<feature type="domain" description="ABC3 transporter permease C-terminal" evidence="9">
    <location>
        <begin position="298"/>
        <end position="432"/>
    </location>
</feature>
<evidence type="ECO:0000256" key="8">
    <source>
        <dbReference type="SAM" id="Phobius"/>
    </source>
</evidence>
<dbReference type="KEGG" id="bid:Bind_1796"/>
<dbReference type="Proteomes" id="UP000001695">
    <property type="component" value="Chromosome"/>
</dbReference>
<dbReference type="GO" id="GO:0098797">
    <property type="term" value="C:plasma membrane protein complex"/>
    <property type="evidence" value="ECO:0007669"/>
    <property type="project" value="TreeGrafter"/>
</dbReference>
<evidence type="ECO:0000256" key="3">
    <source>
        <dbReference type="ARBA" id="ARBA00022448"/>
    </source>
</evidence>
<gene>
    <name evidence="11" type="ordered locus">Bind_1796</name>
</gene>
<keyword evidence="6 8" id="KW-1133">Transmembrane helix</keyword>
<dbReference type="InterPro" id="IPR011925">
    <property type="entry name" value="LolCE_TM"/>
</dbReference>
<dbReference type="InterPro" id="IPR051447">
    <property type="entry name" value="Lipoprotein-release_system"/>
</dbReference>
<reference evidence="12" key="1">
    <citation type="submission" date="2008-03" db="EMBL/GenBank/DDBJ databases">
        <title>Complete sequence of chromosome of Beijerinckia indica subsp. indica ATCC 9039.</title>
        <authorList>
            <consortium name="US DOE Joint Genome Institute"/>
            <person name="Copeland A."/>
            <person name="Lucas S."/>
            <person name="Lapidus A."/>
            <person name="Glavina del Rio T."/>
            <person name="Dalin E."/>
            <person name="Tice H."/>
            <person name="Bruce D."/>
            <person name="Goodwin L."/>
            <person name="Pitluck S."/>
            <person name="LaButti K."/>
            <person name="Schmutz J."/>
            <person name="Larimer F."/>
            <person name="Land M."/>
            <person name="Hauser L."/>
            <person name="Kyrpides N."/>
            <person name="Mikhailova N."/>
            <person name="Dunfield P.F."/>
            <person name="Dedysh S.N."/>
            <person name="Liesack W."/>
            <person name="Saw J.H."/>
            <person name="Alam M."/>
            <person name="Chen Y."/>
            <person name="Murrell J.C."/>
            <person name="Richardson P."/>
        </authorList>
    </citation>
    <scope>NUCLEOTIDE SEQUENCE [LARGE SCALE GENOMIC DNA]</scope>
    <source>
        <strain evidence="12">ATCC 9039 / DSM 1715 / NCIMB 8712</strain>
    </source>
</reference>
<dbReference type="eggNOG" id="COG4591">
    <property type="taxonomic scope" value="Bacteria"/>
</dbReference>
<evidence type="ECO:0000256" key="4">
    <source>
        <dbReference type="ARBA" id="ARBA00022475"/>
    </source>
</evidence>
<keyword evidence="3" id="KW-0813">Transport</keyword>
<comment type="similarity">
    <text evidence="2">Belongs to the ABC-4 integral membrane protein family. LolC/E subfamily.</text>
</comment>
<evidence type="ECO:0000256" key="7">
    <source>
        <dbReference type="ARBA" id="ARBA00023136"/>
    </source>
</evidence>
<keyword evidence="7 8" id="KW-0472">Membrane</keyword>
<dbReference type="InterPro" id="IPR003838">
    <property type="entry name" value="ABC3_permease_C"/>
</dbReference>
<protein>
    <submittedName>
        <fullName evidence="11">Lipoprotein releasing system, transmembrane protein, LolC/E family</fullName>
    </submittedName>
</protein>
<dbReference type="RefSeq" id="WP_012384781.1">
    <property type="nucleotide sequence ID" value="NC_010581.1"/>
</dbReference>
<feature type="transmembrane region" description="Helical" evidence="8">
    <location>
        <begin position="341"/>
        <end position="367"/>
    </location>
</feature>
<dbReference type="HOGENOM" id="CLU_000604_8_1_5"/>
<feature type="transmembrane region" description="Helical" evidence="8">
    <location>
        <begin position="48"/>
        <end position="74"/>
    </location>
</feature>
<keyword evidence="4" id="KW-1003">Cell membrane</keyword>
<keyword evidence="5 8" id="KW-0812">Transmembrane</keyword>
<feature type="domain" description="MacB-like periplasmic core" evidence="10">
    <location>
        <begin position="56"/>
        <end position="266"/>
    </location>
</feature>